<feature type="region of interest" description="Disordered" evidence="3">
    <location>
        <begin position="237"/>
        <end position="275"/>
    </location>
</feature>
<dbReference type="PANTHER" id="PTHR46809:SF2">
    <property type="entry name" value="GH21273P"/>
    <property type="match status" value="1"/>
</dbReference>
<keyword evidence="7" id="KW-1185">Reference proteome</keyword>
<dbReference type="OrthoDB" id="5588846at2759"/>
<dbReference type="GeneID" id="9683304"/>
<dbReference type="Pfam" id="PF02815">
    <property type="entry name" value="MIR"/>
    <property type="match status" value="1"/>
</dbReference>
<feature type="compositionally biased region" description="Basic and acidic residues" evidence="3">
    <location>
        <begin position="241"/>
        <end position="266"/>
    </location>
</feature>
<feature type="domain" description="MIR" evidence="5">
    <location>
        <begin position="166"/>
        <end position="221"/>
    </location>
</feature>
<dbReference type="RefSeq" id="XP_003058237.1">
    <property type="nucleotide sequence ID" value="XM_003058191.1"/>
</dbReference>
<dbReference type="PANTHER" id="PTHR46809">
    <property type="entry name" value="STROMAL CELL-DERIVED FACTOR 2-LIKE PROTEIN"/>
    <property type="match status" value="1"/>
</dbReference>
<dbReference type="Proteomes" id="UP000001876">
    <property type="component" value="Unassembled WGS sequence"/>
</dbReference>
<dbReference type="STRING" id="564608.C1MR41"/>
<dbReference type="PROSITE" id="PS50919">
    <property type="entry name" value="MIR"/>
    <property type="match status" value="3"/>
</dbReference>
<feature type="region of interest" description="Disordered" evidence="3">
    <location>
        <begin position="134"/>
        <end position="158"/>
    </location>
</feature>
<evidence type="ECO:0000256" key="3">
    <source>
        <dbReference type="SAM" id="MobiDB-lite"/>
    </source>
</evidence>
<reference evidence="6 7" key="1">
    <citation type="journal article" date="2009" name="Science">
        <title>Green evolution and dynamic adaptations revealed by genomes of the marine picoeukaryotes Micromonas.</title>
        <authorList>
            <person name="Worden A.Z."/>
            <person name="Lee J.H."/>
            <person name="Mock T."/>
            <person name="Rouze P."/>
            <person name="Simmons M.P."/>
            <person name="Aerts A.L."/>
            <person name="Allen A.E."/>
            <person name="Cuvelier M.L."/>
            <person name="Derelle E."/>
            <person name="Everett M.V."/>
            <person name="Foulon E."/>
            <person name="Grimwood J."/>
            <person name="Gundlach H."/>
            <person name="Henrissat B."/>
            <person name="Napoli C."/>
            <person name="McDonald S.M."/>
            <person name="Parker M.S."/>
            <person name="Rombauts S."/>
            <person name="Salamov A."/>
            <person name="Von Dassow P."/>
            <person name="Badger J.H."/>
            <person name="Coutinho P.M."/>
            <person name="Demir E."/>
            <person name="Dubchak I."/>
            <person name="Gentemann C."/>
            <person name="Eikrem W."/>
            <person name="Gready J.E."/>
            <person name="John U."/>
            <person name="Lanier W."/>
            <person name="Lindquist E.A."/>
            <person name="Lucas S."/>
            <person name="Mayer K.F."/>
            <person name="Moreau H."/>
            <person name="Not F."/>
            <person name="Otillar R."/>
            <person name="Panaud O."/>
            <person name="Pangilinan J."/>
            <person name="Paulsen I."/>
            <person name="Piegu B."/>
            <person name="Poliakov A."/>
            <person name="Robbens S."/>
            <person name="Schmutz J."/>
            <person name="Toulza E."/>
            <person name="Wyss T."/>
            <person name="Zelensky A."/>
            <person name="Zhou K."/>
            <person name="Armbrust E.V."/>
            <person name="Bhattacharya D."/>
            <person name="Goodenough U.W."/>
            <person name="Van de Peer Y."/>
            <person name="Grigoriev I.V."/>
        </authorList>
    </citation>
    <scope>NUCLEOTIDE SEQUENCE [LARGE SCALE GENOMIC DNA]</scope>
    <source>
        <strain evidence="6 7">CCMP1545</strain>
    </source>
</reference>
<organism evidence="7">
    <name type="scientific">Micromonas pusilla (strain CCMP1545)</name>
    <name type="common">Picoplanktonic green alga</name>
    <dbReference type="NCBI Taxonomy" id="564608"/>
    <lineage>
        <taxon>Eukaryota</taxon>
        <taxon>Viridiplantae</taxon>
        <taxon>Chlorophyta</taxon>
        <taxon>Mamiellophyceae</taxon>
        <taxon>Mamiellales</taxon>
        <taxon>Mamiellaceae</taxon>
        <taxon>Micromonas</taxon>
    </lineage>
</organism>
<dbReference type="InterPro" id="IPR016093">
    <property type="entry name" value="MIR_motif"/>
</dbReference>
<sequence>MRRSALFLTAVACVLALFATPAFAWDDDDDDPANVDAADYEGVTCGSTIKLQHSGTKARLHSHDIAYGSGSGQQSVTGFPETTDANSYWQVLHAHGAEPCRFGTEIANGAIVRLLHINTKKWLHSHLHKSPITGNQEVSAYGTRGDGDTPEDSNSDDNWKIELSAGETVWKKDKKMRLIHVSTGVILHSHDQKFGRPIAGQFEVCGAKSKNNNNLWFATEGVYIPKPKPSKHAHAFTIRKLPYDPRKDDDDGEELKNEAAKEDLKNEKKKKKVEL</sequence>
<dbReference type="CDD" id="cd23294">
    <property type="entry name" value="beta-trefoil_MIR_AtSDF2-like"/>
    <property type="match status" value="1"/>
</dbReference>
<gene>
    <name evidence="6" type="ORF">MICPUCDRAFT_33167</name>
</gene>
<dbReference type="eggNOG" id="KOG3358">
    <property type="taxonomic scope" value="Eukaryota"/>
</dbReference>
<feature type="domain" description="MIR" evidence="5">
    <location>
        <begin position="103"/>
        <end position="164"/>
    </location>
</feature>
<dbReference type="AlphaFoldDB" id="C1MR41"/>
<accession>C1MR41</accession>
<dbReference type="SUPFAM" id="SSF82109">
    <property type="entry name" value="MIR domain"/>
    <property type="match status" value="1"/>
</dbReference>
<evidence type="ECO:0000256" key="2">
    <source>
        <dbReference type="ARBA" id="ARBA00022737"/>
    </source>
</evidence>
<evidence type="ECO:0000259" key="5">
    <source>
        <dbReference type="PROSITE" id="PS50919"/>
    </source>
</evidence>
<evidence type="ECO:0000313" key="6">
    <source>
        <dbReference type="EMBL" id="EEH58188.1"/>
    </source>
</evidence>
<dbReference type="KEGG" id="mpp:MICPUCDRAFT_33167"/>
<evidence type="ECO:0000256" key="1">
    <source>
        <dbReference type="ARBA" id="ARBA00022729"/>
    </source>
</evidence>
<evidence type="ECO:0000313" key="7">
    <source>
        <dbReference type="Proteomes" id="UP000001876"/>
    </source>
</evidence>
<evidence type="ECO:0000256" key="4">
    <source>
        <dbReference type="SAM" id="SignalP"/>
    </source>
</evidence>
<feature type="chain" id="PRO_5002910612" evidence="4">
    <location>
        <begin position="25"/>
        <end position="275"/>
    </location>
</feature>
<dbReference type="OMA" id="KPQHGTR"/>
<keyword evidence="1 4" id="KW-0732">Signal</keyword>
<dbReference type="Gene3D" id="2.80.10.50">
    <property type="match status" value="1"/>
</dbReference>
<protein>
    <submittedName>
        <fullName evidence="6">Predicted protein</fullName>
    </submittedName>
</protein>
<dbReference type="InterPro" id="IPR036300">
    <property type="entry name" value="MIR_dom_sf"/>
</dbReference>
<dbReference type="SMART" id="SM00472">
    <property type="entry name" value="MIR"/>
    <property type="match status" value="3"/>
</dbReference>
<name>C1MR41_MICPC</name>
<feature type="signal peptide" evidence="4">
    <location>
        <begin position="1"/>
        <end position="24"/>
    </location>
</feature>
<dbReference type="EMBL" id="GG663738">
    <property type="protein sequence ID" value="EEH58188.1"/>
    <property type="molecule type" value="Genomic_DNA"/>
</dbReference>
<keyword evidence="2" id="KW-0677">Repeat</keyword>
<feature type="domain" description="MIR" evidence="5">
    <location>
        <begin position="40"/>
        <end position="94"/>
    </location>
</feature>
<proteinExistence type="predicted"/>